<feature type="signal peptide" evidence="8">
    <location>
        <begin position="1"/>
        <end position="26"/>
    </location>
</feature>
<name>A0A5J9TFW9_9POAL</name>
<dbReference type="PANTHER" id="PTHR32444">
    <property type="entry name" value="BULB-TYPE LECTIN DOMAIN-CONTAINING PROTEIN"/>
    <property type="match status" value="1"/>
</dbReference>
<evidence type="ECO:0000313" key="10">
    <source>
        <dbReference type="EMBL" id="TVU10306.1"/>
    </source>
</evidence>
<keyword evidence="11" id="KW-1185">Reference proteome</keyword>
<evidence type="ECO:0000256" key="5">
    <source>
        <dbReference type="ARBA" id="ARBA00023170"/>
    </source>
</evidence>
<dbReference type="GO" id="GO:0004674">
    <property type="term" value="F:protein serine/threonine kinase activity"/>
    <property type="evidence" value="ECO:0007669"/>
    <property type="project" value="UniProtKB-EC"/>
</dbReference>
<dbReference type="GO" id="GO:0048544">
    <property type="term" value="P:recognition of pollen"/>
    <property type="evidence" value="ECO:0007669"/>
    <property type="project" value="InterPro"/>
</dbReference>
<dbReference type="SUPFAM" id="SSF51110">
    <property type="entry name" value="alpha-D-mannose-specific plant lectins"/>
    <property type="match status" value="1"/>
</dbReference>
<dbReference type="SMART" id="SM00108">
    <property type="entry name" value="B_lectin"/>
    <property type="match status" value="1"/>
</dbReference>
<evidence type="ECO:0000256" key="8">
    <source>
        <dbReference type="SAM" id="SignalP"/>
    </source>
</evidence>
<dbReference type="EC" id="2.7.11.1" evidence="2"/>
<dbReference type="CDD" id="cd00028">
    <property type="entry name" value="B_lectin"/>
    <property type="match status" value="1"/>
</dbReference>
<keyword evidence="5" id="KW-0675">Receptor</keyword>
<dbReference type="FunFam" id="2.90.10.10:FF:000019">
    <property type="entry name" value="Serine/threonine-protein kinase"/>
    <property type="match status" value="1"/>
</dbReference>
<dbReference type="InterPro" id="IPR036426">
    <property type="entry name" value="Bulb-type_lectin_dom_sf"/>
</dbReference>
<organism evidence="10 11">
    <name type="scientific">Eragrostis curvula</name>
    <name type="common">weeping love grass</name>
    <dbReference type="NCBI Taxonomy" id="38414"/>
    <lineage>
        <taxon>Eukaryota</taxon>
        <taxon>Viridiplantae</taxon>
        <taxon>Streptophyta</taxon>
        <taxon>Embryophyta</taxon>
        <taxon>Tracheophyta</taxon>
        <taxon>Spermatophyta</taxon>
        <taxon>Magnoliopsida</taxon>
        <taxon>Liliopsida</taxon>
        <taxon>Poales</taxon>
        <taxon>Poaceae</taxon>
        <taxon>PACMAD clade</taxon>
        <taxon>Chloridoideae</taxon>
        <taxon>Eragrostideae</taxon>
        <taxon>Eragrostidinae</taxon>
        <taxon>Eragrostis</taxon>
    </lineage>
</organism>
<evidence type="ECO:0000313" key="11">
    <source>
        <dbReference type="Proteomes" id="UP000324897"/>
    </source>
</evidence>
<dbReference type="OrthoDB" id="4062651at2759"/>
<comment type="caution">
    <text evidence="10">The sequence shown here is derived from an EMBL/GenBank/DDBJ whole genome shotgun (WGS) entry which is preliminary data.</text>
</comment>
<dbReference type="GO" id="GO:0016020">
    <property type="term" value="C:membrane"/>
    <property type="evidence" value="ECO:0007669"/>
    <property type="project" value="UniProtKB-SubCell"/>
</dbReference>
<comment type="catalytic activity">
    <reaction evidence="6">
        <text>L-threonyl-[protein] + ATP = O-phospho-L-threonyl-[protein] + ADP + H(+)</text>
        <dbReference type="Rhea" id="RHEA:46608"/>
        <dbReference type="Rhea" id="RHEA-COMP:11060"/>
        <dbReference type="Rhea" id="RHEA-COMP:11605"/>
        <dbReference type="ChEBI" id="CHEBI:15378"/>
        <dbReference type="ChEBI" id="CHEBI:30013"/>
        <dbReference type="ChEBI" id="CHEBI:30616"/>
        <dbReference type="ChEBI" id="CHEBI:61977"/>
        <dbReference type="ChEBI" id="CHEBI:456216"/>
        <dbReference type="EC" id="2.7.11.1"/>
    </reaction>
</comment>
<evidence type="ECO:0000256" key="3">
    <source>
        <dbReference type="ARBA" id="ARBA00022729"/>
    </source>
</evidence>
<dbReference type="EMBL" id="RWGY01000039">
    <property type="protein sequence ID" value="TVU10306.1"/>
    <property type="molecule type" value="Genomic_DNA"/>
</dbReference>
<dbReference type="Pfam" id="PF00954">
    <property type="entry name" value="S_locus_glycop"/>
    <property type="match status" value="1"/>
</dbReference>
<keyword evidence="4" id="KW-1015">Disulfide bond</keyword>
<dbReference type="InterPro" id="IPR000858">
    <property type="entry name" value="S_locus_glycoprot_dom"/>
</dbReference>
<feature type="domain" description="Bulb-type lectin" evidence="9">
    <location>
        <begin position="27"/>
        <end position="160"/>
    </location>
</feature>
<evidence type="ECO:0000256" key="1">
    <source>
        <dbReference type="ARBA" id="ARBA00004479"/>
    </source>
</evidence>
<proteinExistence type="predicted"/>
<dbReference type="PROSITE" id="PS50927">
    <property type="entry name" value="BULB_LECTIN"/>
    <property type="match status" value="1"/>
</dbReference>
<dbReference type="Proteomes" id="UP000324897">
    <property type="component" value="Chromosome 3"/>
</dbReference>
<feature type="non-terminal residue" evidence="10">
    <location>
        <position position="1"/>
    </location>
</feature>
<reference evidence="10 11" key="1">
    <citation type="journal article" date="2019" name="Sci. Rep.">
        <title>A high-quality genome of Eragrostis curvula grass provides insights into Poaceae evolution and supports new strategies to enhance forage quality.</title>
        <authorList>
            <person name="Carballo J."/>
            <person name="Santos B.A.C.M."/>
            <person name="Zappacosta D."/>
            <person name="Garbus I."/>
            <person name="Selva J.P."/>
            <person name="Gallo C.A."/>
            <person name="Diaz A."/>
            <person name="Albertini E."/>
            <person name="Caccamo M."/>
            <person name="Echenique V."/>
        </authorList>
    </citation>
    <scope>NUCLEOTIDE SEQUENCE [LARGE SCALE GENOMIC DNA]</scope>
    <source>
        <strain evidence="11">cv. Victoria</strain>
        <tissue evidence="10">Leaf</tissue>
    </source>
</reference>
<comment type="subcellular location">
    <subcellularLocation>
        <location evidence="1">Membrane</location>
        <topology evidence="1">Single-pass type I membrane protein</topology>
    </subcellularLocation>
</comment>
<dbReference type="Gene3D" id="2.90.10.10">
    <property type="entry name" value="Bulb-type lectin domain"/>
    <property type="match status" value="1"/>
</dbReference>
<protein>
    <recommendedName>
        <fullName evidence="2">non-specific serine/threonine protein kinase</fullName>
        <ecNumber evidence="2">2.7.11.1</ecNumber>
    </recommendedName>
</protein>
<evidence type="ECO:0000256" key="7">
    <source>
        <dbReference type="ARBA" id="ARBA00048679"/>
    </source>
</evidence>
<comment type="catalytic activity">
    <reaction evidence="7">
        <text>L-seryl-[protein] + ATP = O-phospho-L-seryl-[protein] + ADP + H(+)</text>
        <dbReference type="Rhea" id="RHEA:17989"/>
        <dbReference type="Rhea" id="RHEA-COMP:9863"/>
        <dbReference type="Rhea" id="RHEA-COMP:11604"/>
        <dbReference type="ChEBI" id="CHEBI:15378"/>
        <dbReference type="ChEBI" id="CHEBI:29999"/>
        <dbReference type="ChEBI" id="CHEBI:30616"/>
        <dbReference type="ChEBI" id="CHEBI:83421"/>
        <dbReference type="ChEBI" id="CHEBI:456216"/>
        <dbReference type="EC" id="2.7.11.1"/>
    </reaction>
</comment>
<evidence type="ECO:0000256" key="2">
    <source>
        <dbReference type="ARBA" id="ARBA00012513"/>
    </source>
</evidence>
<gene>
    <name evidence="10" type="ORF">EJB05_43829</name>
</gene>
<dbReference type="Pfam" id="PF01453">
    <property type="entry name" value="B_lectin"/>
    <property type="match status" value="1"/>
</dbReference>
<evidence type="ECO:0000256" key="4">
    <source>
        <dbReference type="ARBA" id="ARBA00023157"/>
    </source>
</evidence>
<dbReference type="PANTHER" id="PTHR32444:SF118">
    <property type="entry name" value="OS09G0551150 PROTEIN"/>
    <property type="match status" value="1"/>
</dbReference>
<accession>A0A5J9TFW9</accession>
<dbReference type="Gramene" id="TVU10306">
    <property type="protein sequence ID" value="TVU10306"/>
    <property type="gene ID" value="EJB05_43829"/>
</dbReference>
<feature type="chain" id="PRO_5023930261" description="non-specific serine/threonine protein kinase" evidence="8">
    <location>
        <begin position="27"/>
        <end position="365"/>
    </location>
</feature>
<evidence type="ECO:0000256" key="6">
    <source>
        <dbReference type="ARBA" id="ARBA00047899"/>
    </source>
</evidence>
<evidence type="ECO:0000259" key="9">
    <source>
        <dbReference type="PROSITE" id="PS50927"/>
    </source>
</evidence>
<dbReference type="InterPro" id="IPR001480">
    <property type="entry name" value="Bulb-type_lectin_dom"/>
</dbReference>
<dbReference type="AlphaFoldDB" id="A0A5J9TFW9"/>
<sequence>MDRSTAPTCSHIGMAVLFLLLPFSFSDDRLVPGRPLSPSSTIVSDGGSFALGFFSPTNSTPAKLYLGIWYNDIPGLTVVWVANRETPATNGTSSSPALSLQTNTSNLVLFDGDGRVLWTTNITGAASSAASSTGLAVVLLNTGNLVVRSPNGTTLWQSFDHPTDSFLPGMKFRISYKTRAGTRFVSWKGPGDPSPGSYSYGIDPDTLQQVFLWNGSRDSRPVWRSAPWTGFSVTTEYKANAGGVLYLAVLNTDEELYFTFSLSDGASYTRFVVTYSGKLELQNWNLGRCRAVAAKQLQLSSYSFCGPSAYCDITDAVPTCKCLDGYVPTANEEWSNGSFARGCGRRREAFQCGGPEFPAEAPSRR</sequence>
<dbReference type="GO" id="GO:0051707">
    <property type="term" value="P:response to other organism"/>
    <property type="evidence" value="ECO:0007669"/>
    <property type="project" value="UniProtKB-ARBA"/>
</dbReference>
<keyword evidence="3 8" id="KW-0732">Signal</keyword>